<organism evidence="13 14">
    <name type="scientific">Peptostreptococcus equinus</name>
    <dbReference type="NCBI Taxonomy" id="3003601"/>
    <lineage>
        <taxon>Bacteria</taxon>
        <taxon>Bacillati</taxon>
        <taxon>Bacillota</taxon>
        <taxon>Clostridia</taxon>
        <taxon>Peptostreptococcales</taxon>
        <taxon>Peptostreptococcaceae</taxon>
        <taxon>Peptostreptococcus</taxon>
    </lineage>
</organism>
<keyword evidence="6 10" id="KW-0067">ATP-binding</keyword>
<dbReference type="Gene3D" id="3.90.190.20">
    <property type="entry name" value="Mur ligase, C-terminal domain"/>
    <property type="match status" value="1"/>
</dbReference>
<comment type="similarity">
    <text evidence="1 10">Belongs to the folylpolyglutamate synthase family.</text>
</comment>
<keyword evidence="5 10" id="KW-0547">Nucleotide-binding</keyword>
<evidence type="ECO:0000256" key="8">
    <source>
        <dbReference type="ARBA" id="ARBA00030592"/>
    </source>
</evidence>
<evidence type="ECO:0000313" key="13">
    <source>
        <dbReference type="EMBL" id="WAW15215.1"/>
    </source>
</evidence>
<sequence length="463" mass="52156">MKYEEALSYIHNISKLGMVFGLDSVKELLRRLGNPQDNMKYVHIAGTNGKGSTASFIANALIESGYNVGLYTSPYLERFNERIRLNNEEIEDQILADCVEVLKKHTDQMLAEGLKHPTEFDFVTALAFYYYSMKKTEIVVLEVGLGGRSDSTNVIKESLLSVIASISLDHINILGNTIEEIAYEKAGIIKENSAVMVYGQEESVIEVIKKEADLKSSNMMVSNPSLIELKKSNLNNQIFDCTLYDERNLDNVKIRLIGKHQVKNALLSLNALEYLKNGAGLDRLNDESIYKAFLNTKWPGRFEMISDNPYFVIDGAHNKDSARCLSEEVGRLVDPSWEKILVLGLLKDKDVDSVVKLMVPKFDYVILTKPENPRAMEVEELAYRVGMYTENIICIEDVEDACKYAIELANSKSNLYVANNTKKVKSNRIKSTSKDKKKNKIVFVAGSLYLVGKVRTVVNKTLN</sequence>
<keyword evidence="3 10" id="KW-0436">Ligase</keyword>
<dbReference type="SUPFAM" id="SSF53244">
    <property type="entry name" value="MurD-like peptide ligases, peptide-binding domain"/>
    <property type="match status" value="1"/>
</dbReference>
<keyword evidence="14" id="KW-1185">Reference proteome</keyword>
<dbReference type="Gene3D" id="3.40.1190.10">
    <property type="entry name" value="Mur-like, catalytic domain"/>
    <property type="match status" value="1"/>
</dbReference>
<evidence type="ECO:0000256" key="9">
    <source>
        <dbReference type="ARBA" id="ARBA00047493"/>
    </source>
</evidence>
<dbReference type="InterPro" id="IPR036615">
    <property type="entry name" value="Mur_ligase_C_dom_sf"/>
</dbReference>
<evidence type="ECO:0000256" key="6">
    <source>
        <dbReference type="ARBA" id="ARBA00022840"/>
    </source>
</evidence>
<evidence type="ECO:0000256" key="7">
    <source>
        <dbReference type="ARBA" id="ARBA00022842"/>
    </source>
</evidence>
<evidence type="ECO:0000256" key="1">
    <source>
        <dbReference type="ARBA" id="ARBA00008276"/>
    </source>
</evidence>
<dbReference type="Pfam" id="PF02875">
    <property type="entry name" value="Mur_ligase_C"/>
    <property type="match status" value="1"/>
</dbReference>
<evidence type="ECO:0000313" key="14">
    <source>
        <dbReference type="Proteomes" id="UP001164187"/>
    </source>
</evidence>
<dbReference type="SUPFAM" id="SSF53623">
    <property type="entry name" value="MurD-like peptide ligases, catalytic domain"/>
    <property type="match status" value="1"/>
</dbReference>
<proteinExistence type="inferred from homology"/>
<gene>
    <name evidence="13" type="ORF">O0R46_01835</name>
</gene>
<dbReference type="PIRSF" id="PIRSF001563">
    <property type="entry name" value="Folylpolyglu_synth"/>
    <property type="match status" value="1"/>
</dbReference>
<dbReference type="PANTHER" id="PTHR11136:SF0">
    <property type="entry name" value="DIHYDROFOLATE SYNTHETASE-RELATED"/>
    <property type="match status" value="1"/>
</dbReference>
<dbReference type="PROSITE" id="PS01012">
    <property type="entry name" value="FOLYLPOLYGLU_SYNT_2"/>
    <property type="match status" value="1"/>
</dbReference>
<dbReference type="InterPro" id="IPR036565">
    <property type="entry name" value="Mur-like_cat_sf"/>
</dbReference>
<evidence type="ECO:0000256" key="3">
    <source>
        <dbReference type="ARBA" id="ARBA00022598"/>
    </source>
</evidence>
<dbReference type="InterPro" id="IPR001645">
    <property type="entry name" value="Folylpolyglutamate_synth"/>
</dbReference>
<name>A0ABY7JQ26_9FIRM</name>
<feature type="domain" description="Mur ligase C-terminal" evidence="11">
    <location>
        <begin position="300"/>
        <end position="412"/>
    </location>
</feature>
<dbReference type="InterPro" id="IPR013221">
    <property type="entry name" value="Mur_ligase_cen"/>
</dbReference>
<accession>A0ABY7JQ26</accession>
<dbReference type="EC" id="6.3.2.17" evidence="2"/>
<evidence type="ECO:0000256" key="10">
    <source>
        <dbReference type="PIRNR" id="PIRNR001563"/>
    </source>
</evidence>
<feature type="domain" description="Mur ligase central" evidence="12">
    <location>
        <begin position="44"/>
        <end position="271"/>
    </location>
</feature>
<evidence type="ECO:0000256" key="5">
    <source>
        <dbReference type="ARBA" id="ARBA00022741"/>
    </source>
</evidence>
<dbReference type="RefSeq" id="WP_269311909.1">
    <property type="nucleotide sequence ID" value="NZ_CP114052.1"/>
</dbReference>
<keyword evidence="4" id="KW-0479">Metal-binding</keyword>
<dbReference type="InterPro" id="IPR018109">
    <property type="entry name" value="Folylpolyglutamate_synth_CS"/>
</dbReference>
<dbReference type="PANTHER" id="PTHR11136">
    <property type="entry name" value="FOLYLPOLYGLUTAMATE SYNTHASE-RELATED"/>
    <property type="match status" value="1"/>
</dbReference>
<dbReference type="EMBL" id="CP114052">
    <property type="protein sequence ID" value="WAW15215.1"/>
    <property type="molecule type" value="Genomic_DNA"/>
</dbReference>
<dbReference type="NCBIfam" id="TIGR01499">
    <property type="entry name" value="folC"/>
    <property type="match status" value="1"/>
</dbReference>
<comment type="catalytic activity">
    <reaction evidence="9">
        <text>(6S)-5,6,7,8-tetrahydrofolyl-(gamma-L-Glu)(n) + L-glutamate + ATP = (6S)-5,6,7,8-tetrahydrofolyl-(gamma-L-Glu)(n+1) + ADP + phosphate + H(+)</text>
        <dbReference type="Rhea" id="RHEA:10580"/>
        <dbReference type="Rhea" id="RHEA-COMP:14738"/>
        <dbReference type="Rhea" id="RHEA-COMP:14740"/>
        <dbReference type="ChEBI" id="CHEBI:15378"/>
        <dbReference type="ChEBI" id="CHEBI:29985"/>
        <dbReference type="ChEBI" id="CHEBI:30616"/>
        <dbReference type="ChEBI" id="CHEBI:43474"/>
        <dbReference type="ChEBI" id="CHEBI:141005"/>
        <dbReference type="ChEBI" id="CHEBI:456216"/>
        <dbReference type="EC" id="6.3.2.17"/>
    </reaction>
</comment>
<evidence type="ECO:0000259" key="11">
    <source>
        <dbReference type="Pfam" id="PF02875"/>
    </source>
</evidence>
<protein>
    <recommendedName>
        <fullName evidence="2">tetrahydrofolate synthase</fullName>
        <ecNumber evidence="2">6.3.2.17</ecNumber>
    </recommendedName>
    <alternativeName>
        <fullName evidence="8">Tetrahydrofolylpolyglutamate synthase</fullName>
    </alternativeName>
</protein>
<keyword evidence="7" id="KW-0460">Magnesium</keyword>
<reference evidence="13" key="1">
    <citation type="submission" date="2022-12" db="EMBL/GenBank/DDBJ databases">
        <title>Peptostreptococcus.</title>
        <authorList>
            <person name="Lee S.H."/>
        </authorList>
    </citation>
    <scope>NUCLEOTIDE SEQUENCE</scope>
    <source>
        <strain evidence="13">CBA3647</strain>
    </source>
</reference>
<evidence type="ECO:0000256" key="4">
    <source>
        <dbReference type="ARBA" id="ARBA00022723"/>
    </source>
</evidence>
<dbReference type="Pfam" id="PF08245">
    <property type="entry name" value="Mur_ligase_M"/>
    <property type="match status" value="1"/>
</dbReference>
<evidence type="ECO:0000256" key="2">
    <source>
        <dbReference type="ARBA" id="ARBA00013025"/>
    </source>
</evidence>
<dbReference type="InterPro" id="IPR004101">
    <property type="entry name" value="Mur_ligase_C"/>
</dbReference>
<evidence type="ECO:0000259" key="12">
    <source>
        <dbReference type="Pfam" id="PF08245"/>
    </source>
</evidence>
<dbReference type="Proteomes" id="UP001164187">
    <property type="component" value="Chromosome"/>
</dbReference>